<keyword evidence="8" id="KW-1185">Reference proteome</keyword>
<feature type="domain" description="Nucleoside phosphorylase" evidence="6">
    <location>
        <begin position="7"/>
        <end position="233"/>
    </location>
</feature>
<comment type="pathway">
    <text evidence="1">Amino-acid biosynthesis; L-methionine biosynthesis via salvage pathway; S-methyl-5-thio-alpha-D-ribose 1-phosphate from S-methyl-5'-thioadenosine (hydrolase route): step 1/2.</text>
</comment>
<evidence type="ECO:0000256" key="4">
    <source>
        <dbReference type="ARBA" id="ARBA00022801"/>
    </source>
</evidence>
<dbReference type="InterPro" id="IPR010049">
    <property type="entry name" value="MTA_SAH_Nsdase"/>
</dbReference>
<dbReference type="CDD" id="cd09008">
    <property type="entry name" value="MTAN"/>
    <property type="match status" value="1"/>
</dbReference>
<sequence>MRFTHTKIGIIGAMEVEVEYLKEQLEDVRVTKRANMEFNEGVLGGVPVVVVKCGIGKINAGICAQVLCDLYDVTHVINTGVAGSLDSAINIGDVVVSVDAVHHDFDLTNVGYEPGQVPDIDVLAFPADPELRAAAVEAVRSAAPEIGVFEGRVASGDQFVHTDEEKRRIVSAFGGRCCEMEGASIAHACYLNGVPFVIVRAISDKADGSSSVDYPTFEKVAARHCAQIVEHMLAKFVRR</sequence>
<evidence type="ECO:0000313" key="7">
    <source>
        <dbReference type="EMBL" id="SEH36384.1"/>
    </source>
</evidence>
<evidence type="ECO:0000256" key="2">
    <source>
        <dbReference type="ARBA" id="ARBA00011974"/>
    </source>
</evidence>
<dbReference type="EMBL" id="FNWT01000001">
    <property type="protein sequence ID" value="SEH36384.1"/>
    <property type="molecule type" value="Genomic_DNA"/>
</dbReference>
<dbReference type="Pfam" id="PF01048">
    <property type="entry name" value="PNP_UDP_1"/>
    <property type="match status" value="1"/>
</dbReference>
<dbReference type="RefSeq" id="WP_078686293.1">
    <property type="nucleotide sequence ID" value="NZ_FNWT01000001.1"/>
</dbReference>
<dbReference type="InterPro" id="IPR035994">
    <property type="entry name" value="Nucleoside_phosphorylase_sf"/>
</dbReference>
<dbReference type="EC" id="3.2.2.9" evidence="2"/>
<evidence type="ECO:0000256" key="3">
    <source>
        <dbReference type="ARBA" id="ARBA00022605"/>
    </source>
</evidence>
<proteinExistence type="predicted"/>
<keyword evidence="3" id="KW-0028">Amino-acid biosynthesis</keyword>
<keyword evidence="4" id="KW-0378">Hydrolase</keyword>
<dbReference type="PANTHER" id="PTHR46832:SF1">
    <property type="entry name" value="5'-METHYLTHIOADENOSINE_S-ADENOSYLHOMOCYSTEINE NUCLEOSIDASE"/>
    <property type="match status" value="1"/>
</dbReference>
<evidence type="ECO:0000256" key="1">
    <source>
        <dbReference type="ARBA" id="ARBA00004945"/>
    </source>
</evidence>
<reference evidence="7 8" key="1">
    <citation type="submission" date="2016-10" db="EMBL/GenBank/DDBJ databases">
        <authorList>
            <person name="Varghese N."/>
            <person name="Submissions S."/>
        </authorList>
    </citation>
    <scope>NUCLEOTIDE SEQUENCE [LARGE SCALE GENOMIC DNA]</scope>
    <source>
        <strain evidence="7 8">WCP15</strain>
    </source>
</reference>
<dbReference type="Gene3D" id="3.40.50.1580">
    <property type="entry name" value="Nucleoside phosphorylase domain"/>
    <property type="match status" value="1"/>
</dbReference>
<dbReference type="SUPFAM" id="SSF53167">
    <property type="entry name" value="Purine and uridine phosphorylases"/>
    <property type="match status" value="1"/>
</dbReference>
<name>A0A1H6HQD7_9ACTN</name>
<accession>A0A1H6HQD7</accession>
<evidence type="ECO:0000259" key="6">
    <source>
        <dbReference type="Pfam" id="PF01048"/>
    </source>
</evidence>
<dbReference type="NCBIfam" id="NF004079">
    <property type="entry name" value="PRK05584.1"/>
    <property type="match status" value="1"/>
</dbReference>
<dbReference type="PANTHER" id="PTHR46832">
    <property type="entry name" value="5'-METHYLTHIOADENOSINE/S-ADENOSYLHOMOCYSTEINE NUCLEOSIDASE"/>
    <property type="match status" value="1"/>
</dbReference>
<evidence type="ECO:0000256" key="5">
    <source>
        <dbReference type="ARBA" id="ARBA00023167"/>
    </source>
</evidence>
<organism evidence="7 8">
    <name type="scientific">Parafannyhessea umbonata</name>
    <dbReference type="NCBI Taxonomy" id="604330"/>
    <lineage>
        <taxon>Bacteria</taxon>
        <taxon>Bacillati</taxon>
        <taxon>Actinomycetota</taxon>
        <taxon>Coriobacteriia</taxon>
        <taxon>Coriobacteriales</taxon>
        <taxon>Atopobiaceae</taxon>
        <taxon>Parafannyhessea</taxon>
    </lineage>
</organism>
<dbReference type="InterPro" id="IPR000845">
    <property type="entry name" value="Nucleoside_phosphorylase_d"/>
</dbReference>
<keyword evidence="5" id="KW-0486">Methionine biosynthesis</keyword>
<gene>
    <name evidence="7" type="ORF">SAMN05216447_10151</name>
</gene>
<evidence type="ECO:0000313" key="8">
    <source>
        <dbReference type="Proteomes" id="UP000199135"/>
    </source>
</evidence>
<protein>
    <recommendedName>
        <fullName evidence="2">adenosylhomocysteine nucleosidase</fullName>
        <ecNumber evidence="2">3.2.2.9</ecNumber>
    </recommendedName>
</protein>
<comment type="caution">
    <text evidence="7">The sequence shown here is derived from an EMBL/GenBank/DDBJ whole genome shotgun (WGS) entry which is preliminary data.</text>
</comment>
<dbReference type="NCBIfam" id="TIGR01704">
    <property type="entry name" value="MTA_SAH-Nsdase"/>
    <property type="match status" value="1"/>
</dbReference>
<dbReference type="Proteomes" id="UP000199135">
    <property type="component" value="Unassembled WGS sequence"/>
</dbReference>